<name>A0A379IDL6_PSEFL</name>
<proteinExistence type="predicted"/>
<evidence type="ECO:0000313" key="2">
    <source>
        <dbReference type="EMBL" id="SUD30889.1"/>
    </source>
</evidence>
<dbReference type="Proteomes" id="UP000255125">
    <property type="component" value="Unassembled WGS sequence"/>
</dbReference>
<dbReference type="AlphaFoldDB" id="A0A379IDL6"/>
<accession>A0A379IDL6</accession>
<sequence length="70" mass="8227">MHLRLKALQIQLKTKKPYQPVNTPCFKGLTLIRINVIFLSLFCFSWISYSARDLKPWKTDHEHSINRAGL</sequence>
<evidence type="ECO:0000313" key="3">
    <source>
        <dbReference type="Proteomes" id="UP000255125"/>
    </source>
</evidence>
<keyword evidence="1" id="KW-0812">Transmembrane</keyword>
<feature type="transmembrane region" description="Helical" evidence="1">
    <location>
        <begin position="30"/>
        <end position="49"/>
    </location>
</feature>
<organism evidence="2 3">
    <name type="scientific">Pseudomonas fluorescens</name>
    <dbReference type="NCBI Taxonomy" id="294"/>
    <lineage>
        <taxon>Bacteria</taxon>
        <taxon>Pseudomonadati</taxon>
        <taxon>Pseudomonadota</taxon>
        <taxon>Gammaproteobacteria</taxon>
        <taxon>Pseudomonadales</taxon>
        <taxon>Pseudomonadaceae</taxon>
        <taxon>Pseudomonas</taxon>
    </lineage>
</organism>
<gene>
    <name evidence="2" type="ORF">NCTC10392_02815</name>
</gene>
<evidence type="ECO:0000256" key="1">
    <source>
        <dbReference type="SAM" id="Phobius"/>
    </source>
</evidence>
<dbReference type="EMBL" id="UGUS01000002">
    <property type="protein sequence ID" value="SUD30889.1"/>
    <property type="molecule type" value="Genomic_DNA"/>
</dbReference>
<reference evidence="2 3" key="1">
    <citation type="submission" date="2018-06" db="EMBL/GenBank/DDBJ databases">
        <authorList>
            <consortium name="Pathogen Informatics"/>
            <person name="Doyle S."/>
        </authorList>
    </citation>
    <scope>NUCLEOTIDE SEQUENCE [LARGE SCALE GENOMIC DNA]</scope>
    <source>
        <strain evidence="2 3">NCTC10392</strain>
    </source>
</reference>
<keyword evidence="1" id="KW-1133">Transmembrane helix</keyword>
<protein>
    <submittedName>
        <fullName evidence="2">Uncharacterized protein</fullName>
    </submittedName>
</protein>
<keyword evidence="1" id="KW-0472">Membrane</keyword>